<feature type="region of interest" description="Disordered" evidence="1">
    <location>
        <begin position="338"/>
        <end position="357"/>
    </location>
</feature>
<dbReference type="RefSeq" id="WP_130959295.1">
    <property type="nucleotide sequence ID" value="NZ_SITD01000043.1"/>
</dbReference>
<feature type="domain" description="Flagellar hook-length control protein-like C-terminal" evidence="2">
    <location>
        <begin position="235"/>
        <end position="317"/>
    </location>
</feature>
<proteinExistence type="predicted"/>
<keyword evidence="3" id="KW-0966">Cell projection</keyword>
<dbReference type="AlphaFoldDB" id="A0A4Q9ESY2"/>
<evidence type="ECO:0000313" key="4">
    <source>
        <dbReference type="Proteomes" id="UP000293380"/>
    </source>
</evidence>
<dbReference type="InterPro" id="IPR052563">
    <property type="entry name" value="FliK"/>
</dbReference>
<dbReference type="EMBL" id="SITD01000043">
    <property type="protein sequence ID" value="TBM28991.1"/>
    <property type="molecule type" value="Genomic_DNA"/>
</dbReference>
<sequence length="357" mass="38136">MSMMDLMSTALPTVALDDNTSTPPVIGSISTPPDNTAQFSNELLSLVGSLLSQSGVVGLRHQAGNDAMLPTDEQDAESDDLAMPSPESRQQMLDSLLTVYQPPTQPLVTSLTEQSPAAELLMLNRQMPSAQPMVSDAAAKPLSSLAINAALNATPSEIVISPTMTKTAEPFSASMTQHASVSTDLLNTSFATPSSANVGNNVTQSVQSAANNAVPVQVDASDDRWPQQLQNTLGERLQVQVKNQVQHATIRLDPPDMGKIDISIQFESGRLQVHINASQGEVYRALQQVSNELRQSLTDQNFLQVNVQVSSQNSQQQSGHGHQGDASQPFILAGAQLEGDTTEQTQPRADESVLMTI</sequence>
<protein>
    <submittedName>
        <fullName evidence="3">Flagellar hook-length control protein FliK</fullName>
    </submittedName>
</protein>
<accession>A0A4Q9ESY2</accession>
<evidence type="ECO:0000259" key="2">
    <source>
        <dbReference type="Pfam" id="PF02120"/>
    </source>
</evidence>
<keyword evidence="3" id="KW-0282">Flagellum</keyword>
<organism evidence="3 4">
    <name type="scientific">Hafnia paralvei</name>
    <dbReference type="NCBI Taxonomy" id="546367"/>
    <lineage>
        <taxon>Bacteria</taxon>
        <taxon>Pseudomonadati</taxon>
        <taxon>Pseudomonadota</taxon>
        <taxon>Gammaproteobacteria</taxon>
        <taxon>Enterobacterales</taxon>
        <taxon>Hafniaceae</taxon>
        <taxon>Hafnia</taxon>
    </lineage>
</organism>
<dbReference type="Proteomes" id="UP000293380">
    <property type="component" value="Unassembled WGS sequence"/>
</dbReference>
<keyword evidence="3" id="KW-0969">Cilium</keyword>
<gene>
    <name evidence="3" type="ORF">EYY89_07295</name>
</gene>
<evidence type="ECO:0000256" key="1">
    <source>
        <dbReference type="SAM" id="MobiDB-lite"/>
    </source>
</evidence>
<dbReference type="PANTHER" id="PTHR37533:SF2">
    <property type="entry name" value="FLAGELLAR HOOK-LENGTH CONTROL PROTEIN"/>
    <property type="match status" value="1"/>
</dbReference>
<dbReference type="CDD" id="cd17470">
    <property type="entry name" value="T3SS_Flik_C"/>
    <property type="match status" value="1"/>
</dbReference>
<name>A0A4Q9ESY2_9GAMM</name>
<dbReference type="Gene3D" id="3.30.750.140">
    <property type="match status" value="1"/>
</dbReference>
<dbReference type="InterPro" id="IPR038610">
    <property type="entry name" value="FliK-like_C_sf"/>
</dbReference>
<dbReference type="PANTHER" id="PTHR37533">
    <property type="entry name" value="FLAGELLAR HOOK-LENGTH CONTROL PROTEIN"/>
    <property type="match status" value="1"/>
</dbReference>
<comment type="caution">
    <text evidence="3">The sequence shown here is derived from an EMBL/GenBank/DDBJ whole genome shotgun (WGS) entry which is preliminary data.</text>
</comment>
<dbReference type="InterPro" id="IPR021136">
    <property type="entry name" value="Flagellar_hook_control-like_C"/>
</dbReference>
<reference evidence="3 4" key="1">
    <citation type="submission" date="2019-02" db="EMBL/GenBank/DDBJ databases">
        <title>Comparative genomic analysis of the Hafnia genus genomes.</title>
        <authorList>
            <person name="Zhiqiu Y."/>
            <person name="Chao Y."/>
            <person name="Yuhui D."/>
            <person name="Di H."/>
            <person name="Bin L."/>
        </authorList>
    </citation>
    <scope>NUCLEOTIDE SEQUENCE [LARGE SCALE GENOMIC DNA]</scope>
    <source>
        <strain evidence="3 4">PCM_1194</strain>
    </source>
</reference>
<dbReference type="Pfam" id="PF02120">
    <property type="entry name" value="Flg_hook"/>
    <property type="match status" value="1"/>
</dbReference>
<evidence type="ECO:0000313" key="3">
    <source>
        <dbReference type="EMBL" id="TBM28991.1"/>
    </source>
</evidence>